<dbReference type="InterPro" id="IPR036249">
    <property type="entry name" value="Thioredoxin-like_sf"/>
</dbReference>
<comment type="caution">
    <text evidence="2">The sequence shown here is derived from an EMBL/GenBank/DDBJ whole genome shotgun (WGS) entry which is preliminary data.</text>
</comment>
<keyword evidence="3" id="KW-1185">Reference proteome</keyword>
<organism evidence="2 3">
    <name type="scientific">Luteolibacter yonseiensis</name>
    <dbReference type="NCBI Taxonomy" id="1144680"/>
    <lineage>
        <taxon>Bacteria</taxon>
        <taxon>Pseudomonadati</taxon>
        <taxon>Verrucomicrobiota</taxon>
        <taxon>Verrucomicrobiia</taxon>
        <taxon>Verrucomicrobiales</taxon>
        <taxon>Verrucomicrobiaceae</taxon>
        <taxon>Luteolibacter</taxon>
    </lineage>
</organism>
<keyword evidence="1" id="KW-0812">Transmembrane</keyword>
<keyword evidence="1" id="KW-1133">Transmembrane helix</keyword>
<dbReference type="EMBL" id="JAENIK010000008">
    <property type="protein sequence ID" value="MBK1815354.1"/>
    <property type="molecule type" value="Genomic_DNA"/>
</dbReference>
<dbReference type="Proteomes" id="UP000600139">
    <property type="component" value="Unassembled WGS sequence"/>
</dbReference>
<evidence type="ECO:0000313" key="3">
    <source>
        <dbReference type="Proteomes" id="UP000600139"/>
    </source>
</evidence>
<feature type="transmembrane region" description="Helical" evidence="1">
    <location>
        <begin position="21"/>
        <end position="40"/>
    </location>
</feature>
<proteinExistence type="predicted"/>
<dbReference type="RefSeq" id="WP_200350316.1">
    <property type="nucleotide sequence ID" value="NZ_BAABHZ010000012.1"/>
</dbReference>
<gene>
    <name evidence="2" type="ORF">JIN84_07000</name>
</gene>
<reference evidence="2" key="1">
    <citation type="submission" date="2021-01" db="EMBL/GenBank/DDBJ databases">
        <title>Modified the classification status of verrucomicrobia.</title>
        <authorList>
            <person name="Feng X."/>
        </authorList>
    </citation>
    <scope>NUCLEOTIDE SEQUENCE</scope>
    <source>
        <strain evidence="2">JCM 18052</strain>
    </source>
</reference>
<dbReference type="AlphaFoldDB" id="A0A934R202"/>
<dbReference type="Gene3D" id="3.40.30.10">
    <property type="entry name" value="Glutaredoxin"/>
    <property type="match status" value="1"/>
</dbReference>
<accession>A0A934R202</accession>
<protein>
    <submittedName>
        <fullName evidence="2">Uncharacterized protein</fullName>
    </submittedName>
</protein>
<sequence length="258" mass="28806">MPLPDPSQEPAIRDPKKLRNTAFVLLAMMIVGGALILKAYEQWSVKQSQDDRPAVVYRITPERDLRMLRQDGKTVDLVDLRGKVIALNVISLRDPQAAERSLAVMKRLAGTRKADGDIHLVTLILDPMPSEKLLPALQETAAAHGMTLPQWWLGSNEPKTLHKFIKNELKANVYPNEARGSWEYDPAIVLIDKNGHVRRAVVPQKQGGPPFIATFDFDQAAGWDAKGVKTGTDHSNSEQLEILLNHTIDKLLAEKYVK</sequence>
<name>A0A934R202_9BACT</name>
<evidence type="ECO:0000256" key="1">
    <source>
        <dbReference type="SAM" id="Phobius"/>
    </source>
</evidence>
<keyword evidence="1" id="KW-0472">Membrane</keyword>
<evidence type="ECO:0000313" key="2">
    <source>
        <dbReference type="EMBL" id="MBK1815354.1"/>
    </source>
</evidence>
<dbReference type="SUPFAM" id="SSF52833">
    <property type="entry name" value="Thioredoxin-like"/>
    <property type="match status" value="1"/>
</dbReference>